<evidence type="ECO:0000313" key="1">
    <source>
        <dbReference type="EMBL" id="EHK55672.1"/>
    </source>
</evidence>
<dbReference type="AlphaFoldDB" id="H0HUE2"/>
<evidence type="ECO:0000313" key="2">
    <source>
        <dbReference type="Proteomes" id="UP000003250"/>
    </source>
</evidence>
<reference evidence="1 2" key="1">
    <citation type="journal article" date="2012" name="J. Bacteriol.">
        <title>Draft Genome Sequence of Mesorhizobium alhagi CCNWXJ12-2T, a Novel Salt-Resistant Species Isolated from the Desert of Northwestern China.</title>
        <authorList>
            <person name="Zhou M."/>
            <person name="Chen W."/>
            <person name="Chen H."/>
            <person name="Wei G."/>
        </authorList>
    </citation>
    <scope>NUCLEOTIDE SEQUENCE [LARGE SCALE GENOMIC DNA]</scope>
    <source>
        <strain evidence="1 2">CCNWXJ12-2</strain>
    </source>
</reference>
<name>H0HUE2_9HYPH</name>
<dbReference type="RefSeq" id="WP_008837402.1">
    <property type="nucleotide sequence ID" value="NZ_AHAM01000150.1"/>
</dbReference>
<dbReference type="Proteomes" id="UP000003250">
    <property type="component" value="Unassembled WGS sequence"/>
</dbReference>
<gene>
    <name evidence="1" type="ORF">MAXJ12_18918</name>
</gene>
<organism evidence="1 2">
    <name type="scientific">Mesorhizobium alhagi CCNWXJ12-2</name>
    <dbReference type="NCBI Taxonomy" id="1107882"/>
    <lineage>
        <taxon>Bacteria</taxon>
        <taxon>Pseudomonadati</taxon>
        <taxon>Pseudomonadota</taxon>
        <taxon>Alphaproteobacteria</taxon>
        <taxon>Hyphomicrobiales</taxon>
        <taxon>Phyllobacteriaceae</taxon>
        <taxon>Allomesorhizobium</taxon>
    </lineage>
</organism>
<protein>
    <submittedName>
        <fullName evidence="1">Uncharacterized protein</fullName>
    </submittedName>
</protein>
<keyword evidence="2" id="KW-1185">Reference proteome</keyword>
<accession>H0HUE2</accession>
<proteinExistence type="predicted"/>
<sequence>MRARLPVPGSFQIAAEGVPDLVAATGCLRLGLGGGSNRAGLDDTQDPT</sequence>
<dbReference type="EMBL" id="AHAM01000150">
    <property type="protein sequence ID" value="EHK55672.1"/>
    <property type="molecule type" value="Genomic_DNA"/>
</dbReference>